<dbReference type="GO" id="GO:0006660">
    <property type="term" value="P:phosphatidylserine catabolic process"/>
    <property type="evidence" value="ECO:0007669"/>
    <property type="project" value="EnsemblFungi"/>
</dbReference>
<organism evidence="23 24">
    <name type="scientific">Henningerozyma blattae (strain ATCC 34711 / CBS 6284 / DSM 70876 / NBRC 10599 / NRRL Y-10934 / UCD 77-7)</name>
    <name type="common">Yeast</name>
    <name type="synonym">Tetrapisispora blattae</name>
    <dbReference type="NCBI Taxonomy" id="1071380"/>
    <lineage>
        <taxon>Eukaryota</taxon>
        <taxon>Fungi</taxon>
        <taxon>Dikarya</taxon>
        <taxon>Ascomycota</taxon>
        <taxon>Saccharomycotina</taxon>
        <taxon>Saccharomycetes</taxon>
        <taxon>Saccharomycetales</taxon>
        <taxon>Saccharomycetaceae</taxon>
        <taxon>Henningerozyma</taxon>
    </lineage>
</organism>
<dbReference type="GO" id="GO:0032585">
    <property type="term" value="C:multivesicular body membrane"/>
    <property type="evidence" value="ECO:0007669"/>
    <property type="project" value="UniProtKB-SubCell"/>
</dbReference>
<evidence type="ECO:0000256" key="6">
    <source>
        <dbReference type="ARBA" id="ARBA00013279"/>
    </source>
</evidence>
<dbReference type="STRING" id="1071380.I2H944"/>
<keyword evidence="10" id="KW-0967">Endosome</keyword>
<evidence type="ECO:0000256" key="13">
    <source>
        <dbReference type="ARBA" id="ARBA00022968"/>
    </source>
</evidence>
<dbReference type="EC" id="3.1.1.3" evidence="6"/>
<dbReference type="GO" id="GO:0000425">
    <property type="term" value="P:pexophagy"/>
    <property type="evidence" value="ECO:0007669"/>
    <property type="project" value="EnsemblFungi"/>
</dbReference>
<dbReference type="GO" id="GO:0004806">
    <property type="term" value="F:triacylglycerol lipase activity"/>
    <property type="evidence" value="ECO:0007669"/>
    <property type="project" value="UniProtKB-EC"/>
</dbReference>
<dbReference type="eggNOG" id="KOG4540">
    <property type="taxonomic scope" value="Eukaryota"/>
</dbReference>
<keyword evidence="9 21" id="KW-0812">Transmembrane</keyword>
<feature type="transmembrane region" description="Helical" evidence="21">
    <location>
        <begin position="24"/>
        <end position="44"/>
    </location>
</feature>
<evidence type="ECO:0000256" key="4">
    <source>
        <dbReference type="ARBA" id="ARBA00010701"/>
    </source>
</evidence>
<feature type="domain" description="Fungal lipase-type" evidence="22">
    <location>
        <begin position="332"/>
        <end position="367"/>
    </location>
</feature>
<evidence type="ECO:0000313" key="23">
    <source>
        <dbReference type="EMBL" id="CCH62896.1"/>
    </source>
</evidence>
<dbReference type="Gene3D" id="3.40.50.1820">
    <property type="entry name" value="alpha/beta hydrolase"/>
    <property type="match status" value="1"/>
</dbReference>
<dbReference type="GO" id="GO:0005783">
    <property type="term" value="C:endoplasmic reticulum"/>
    <property type="evidence" value="ECO:0007669"/>
    <property type="project" value="EnsemblFungi"/>
</dbReference>
<evidence type="ECO:0000256" key="7">
    <source>
        <dbReference type="ARBA" id="ARBA00018542"/>
    </source>
</evidence>
<dbReference type="AlphaFoldDB" id="I2H944"/>
<evidence type="ECO:0000256" key="1">
    <source>
        <dbReference type="ARBA" id="ARBA00001024"/>
    </source>
</evidence>
<dbReference type="InterPro" id="IPR029058">
    <property type="entry name" value="AB_hydrolase_fold"/>
</dbReference>
<dbReference type="Pfam" id="PF01764">
    <property type="entry name" value="Lipase_3"/>
    <property type="match status" value="1"/>
</dbReference>
<accession>I2H944</accession>
<keyword evidence="12" id="KW-0442">Lipid degradation</keyword>
<dbReference type="CDD" id="cd00519">
    <property type="entry name" value="Lipase_3"/>
    <property type="match status" value="1"/>
</dbReference>
<dbReference type="EMBL" id="HE806324">
    <property type="protein sequence ID" value="CCH62896.1"/>
    <property type="molecule type" value="Genomic_DNA"/>
</dbReference>
<dbReference type="FunCoup" id="I2H944">
    <property type="interactions" value="71"/>
</dbReference>
<keyword evidence="15" id="KW-0072">Autophagy</keyword>
<evidence type="ECO:0000256" key="9">
    <source>
        <dbReference type="ARBA" id="ARBA00022692"/>
    </source>
</evidence>
<comment type="subunit">
    <text evidence="5">Binds to both phosphatidylinositol (PI) and phosphatidylinositol 3,5-bisphosphate (PIP2).</text>
</comment>
<evidence type="ECO:0000256" key="5">
    <source>
        <dbReference type="ARBA" id="ARBA00011137"/>
    </source>
</evidence>
<evidence type="ECO:0000256" key="11">
    <source>
        <dbReference type="ARBA" id="ARBA00022801"/>
    </source>
</evidence>
<reference evidence="23 24" key="1">
    <citation type="journal article" date="2011" name="Proc. Natl. Acad. Sci. U.S.A.">
        <title>Evolutionary erosion of yeast sex chromosomes by mating-type switching accidents.</title>
        <authorList>
            <person name="Gordon J.L."/>
            <person name="Armisen D."/>
            <person name="Proux-Wera E."/>
            <person name="Oheigeartaigh S.S."/>
            <person name="Byrne K.P."/>
            <person name="Wolfe K.H."/>
        </authorList>
    </citation>
    <scope>NUCLEOTIDE SEQUENCE [LARGE SCALE GENOMIC DNA]</scope>
    <source>
        <strain evidence="24">ATCC 34711 / CBS 6284 / DSM 70876 / NBRC 10599 / NRRL Y-10934 / UCD 77-7</strain>
    </source>
</reference>
<dbReference type="SUPFAM" id="SSF53474">
    <property type="entry name" value="alpha/beta-Hydrolases"/>
    <property type="match status" value="1"/>
</dbReference>
<evidence type="ECO:0000256" key="2">
    <source>
        <dbReference type="ARBA" id="ARBA00004270"/>
    </source>
</evidence>
<comment type="similarity">
    <text evidence="4">Belongs to the AB hydrolase superfamily. Lipase family.</text>
</comment>
<name>I2H944_HENB6</name>
<dbReference type="OMA" id="TYHFGHT"/>
<dbReference type="InterPro" id="IPR050805">
    <property type="entry name" value="ATG15_Lipase"/>
</dbReference>
<evidence type="ECO:0000256" key="21">
    <source>
        <dbReference type="SAM" id="Phobius"/>
    </source>
</evidence>
<dbReference type="InParanoid" id="I2H944"/>
<evidence type="ECO:0000256" key="16">
    <source>
        <dbReference type="ARBA" id="ARBA00023098"/>
    </source>
</evidence>
<proteinExistence type="inferred from homology"/>
<dbReference type="OrthoDB" id="58570at2759"/>
<evidence type="ECO:0000256" key="17">
    <source>
        <dbReference type="ARBA" id="ARBA00023136"/>
    </source>
</evidence>
<keyword evidence="13" id="KW-0735">Signal-anchor</keyword>
<gene>
    <name evidence="23" type="primary">TBLA0I02380</name>
    <name evidence="23" type="ORF">TBLA_0I02380</name>
</gene>
<evidence type="ECO:0000256" key="20">
    <source>
        <dbReference type="ARBA" id="ARBA00029828"/>
    </source>
</evidence>
<dbReference type="GO" id="GO:0006624">
    <property type="term" value="P:vacuolar protein processing"/>
    <property type="evidence" value="ECO:0007669"/>
    <property type="project" value="EnsemblFungi"/>
</dbReference>
<dbReference type="PANTHER" id="PTHR47175:SF2">
    <property type="entry name" value="LIPASE ATG15-RELATED"/>
    <property type="match status" value="1"/>
</dbReference>
<dbReference type="GeneID" id="14498073"/>
<evidence type="ECO:0000256" key="18">
    <source>
        <dbReference type="ARBA" id="ARBA00023180"/>
    </source>
</evidence>
<dbReference type="PANTHER" id="PTHR47175">
    <property type="entry name" value="LIPASE ATG15-RELATED"/>
    <property type="match status" value="1"/>
</dbReference>
<dbReference type="GO" id="GO:0004620">
    <property type="term" value="F:phospholipase activity"/>
    <property type="evidence" value="ECO:0007669"/>
    <property type="project" value="EnsemblFungi"/>
</dbReference>
<keyword evidence="24" id="KW-1185">Reference proteome</keyword>
<dbReference type="InterPro" id="IPR002921">
    <property type="entry name" value="Fungal_lipase-type"/>
</dbReference>
<evidence type="ECO:0000313" key="24">
    <source>
        <dbReference type="Proteomes" id="UP000002866"/>
    </source>
</evidence>
<keyword evidence="17 21" id="KW-0472">Membrane</keyword>
<dbReference type="HOGENOM" id="CLU_028295_0_2_1"/>
<dbReference type="GO" id="GO:0034496">
    <property type="term" value="P:multivesicular body membrane disassembly"/>
    <property type="evidence" value="ECO:0007669"/>
    <property type="project" value="EnsemblFungi"/>
</dbReference>
<evidence type="ECO:0000256" key="19">
    <source>
        <dbReference type="ARBA" id="ARBA00024663"/>
    </source>
</evidence>
<dbReference type="GO" id="GO:0005774">
    <property type="term" value="C:vacuolar membrane"/>
    <property type="evidence" value="ECO:0007669"/>
    <property type="project" value="EnsemblFungi"/>
</dbReference>
<sequence length="502" mass="57691">MIIHNHEKQLNNKFKTITVSIKRWTIKVSLVIFILVTYSLLLLFNRQTCEASNDVSDEELQNSEKRMMIPNLKLRQIYRHGVGEFYQMHQILDIDEKVSQELGENYQAQINMLQASEFSMEEYYDIKWTSNENFKTDNPFNFTFNLKGKTMKYYRMKNRDPDHIEDYLNFAFKNPELADLIDLDWSNDEDILVPDVEDKHTILSLAILTSNSYVGTPYEGDWRNVTDEYNSTEPDGFGWDGDGLRGYIFTDDEKKLVVLSIKGTSARALPGGGGGGDTATTVNDKINDNLLFSCCCARVGYLWTTVCDCYEKSYTCNERCLEKELRRKDRYYYAVMEIYKELYKNYPDYNVWLTGHSLGGALASLLGRTFGIPTVTFEAPGEDLPARRLHLPFPPGLPSYLEGIWHFGHNADPIFMGTCNGASSSCSIGGYAMETECHTGQVCVYNVVKDKGWHVNLLHHRIHTVIDDVIEDYDDVPRCVDPDPCVDCFNWRFTSTDWEDDG</sequence>
<evidence type="ECO:0000256" key="8">
    <source>
        <dbReference type="ARBA" id="ARBA00019241"/>
    </source>
</evidence>
<comment type="function">
    <text evidence="19">Lipase which is essential for lysis of subvacuolar cytoplasm to vacuole targeted bodies and intravacuolar autophagic bodies. Involved in the lysis of intravacuolar multivesicular body (MVB) vesicles. The intravacuolar membrane disintegration by ATG15 is critical to life span extension.</text>
</comment>
<evidence type="ECO:0000256" key="10">
    <source>
        <dbReference type="ARBA" id="ARBA00022753"/>
    </source>
</evidence>
<dbReference type="KEGG" id="tbl:TBLA_0I02380"/>
<dbReference type="RefSeq" id="XP_004182415.1">
    <property type="nucleotide sequence ID" value="XM_004182367.1"/>
</dbReference>
<keyword evidence="18" id="KW-0325">Glycoprotein</keyword>
<evidence type="ECO:0000256" key="14">
    <source>
        <dbReference type="ARBA" id="ARBA00022989"/>
    </source>
</evidence>
<dbReference type="GO" id="GO:0046461">
    <property type="term" value="P:neutral lipid catabolic process"/>
    <property type="evidence" value="ECO:0007669"/>
    <property type="project" value="EnsemblFungi"/>
</dbReference>
<comment type="subcellular location">
    <subcellularLocation>
        <location evidence="3">Endosome</location>
        <location evidence="3">Multivesicular body membrane</location>
        <topology evidence="3">Single-pass type II membrane protein</topology>
    </subcellularLocation>
    <subcellularLocation>
        <location evidence="2">Prevacuolar compartment membrane</location>
        <topology evidence="2">Single-pass type II membrane protein</topology>
    </subcellularLocation>
</comment>
<evidence type="ECO:0000256" key="3">
    <source>
        <dbReference type="ARBA" id="ARBA00004343"/>
    </source>
</evidence>
<protein>
    <recommendedName>
        <fullName evidence="7">Putative lipase ATG15</fullName>
        <ecNumber evidence="6">3.1.1.3</ecNumber>
    </recommendedName>
    <alternativeName>
        <fullName evidence="20">Autophagy-related protein 15</fullName>
    </alternativeName>
    <alternativeName>
        <fullName evidence="8">Putative lipase atg15</fullName>
    </alternativeName>
</protein>
<evidence type="ECO:0000256" key="15">
    <source>
        <dbReference type="ARBA" id="ARBA00023006"/>
    </source>
</evidence>
<keyword evidence="11" id="KW-0378">Hydrolase</keyword>
<comment type="catalytic activity">
    <reaction evidence="1">
        <text>a triacylglycerol + H2O = a diacylglycerol + a fatty acid + H(+)</text>
        <dbReference type="Rhea" id="RHEA:12044"/>
        <dbReference type="ChEBI" id="CHEBI:15377"/>
        <dbReference type="ChEBI" id="CHEBI:15378"/>
        <dbReference type="ChEBI" id="CHEBI:17855"/>
        <dbReference type="ChEBI" id="CHEBI:18035"/>
        <dbReference type="ChEBI" id="CHEBI:28868"/>
        <dbReference type="EC" id="3.1.1.3"/>
    </reaction>
</comment>
<evidence type="ECO:0000256" key="12">
    <source>
        <dbReference type="ARBA" id="ARBA00022963"/>
    </source>
</evidence>
<dbReference type="Proteomes" id="UP000002866">
    <property type="component" value="Chromosome 9"/>
</dbReference>
<dbReference type="GO" id="GO:0005775">
    <property type="term" value="C:vacuolar lumen"/>
    <property type="evidence" value="ECO:0007669"/>
    <property type="project" value="EnsemblFungi"/>
</dbReference>
<dbReference type="GO" id="GO:0034727">
    <property type="term" value="P:piecemeal microautophagy of the nucleus"/>
    <property type="evidence" value="ECO:0007669"/>
    <property type="project" value="EnsemblFungi"/>
</dbReference>
<evidence type="ECO:0000259" key="22">
    <source>
        <dbReference type="Pfam" id="PF01764"/>
    </source>
</evidence>
<keyword evidence="14 21" id="KW-1133">Transmembrane helix</keyword>
<keyword evidence="16" id="KW-0443">Lipid metabolism</keyword>